<dbReference type="PANTHER" id="PTHR19308:SF14">
    <property type="entry name" value="START DOMAIN-CONTAINING PROTEIN"/>
    <property type="match status" value="1"/>
</dbReference>
<evidence type="ECO:0000259" key="1">
    <source>
        <dbReference type="PROSITE" id="PS50848"/>
    </source>
</evidence>
<sequence length="246" mass="27942">MANNTKFFSNAQLVPSDPSIQKMIAERFPRHLDDLTEKGIQYTQEKTGGNITLKKANRAGTDIPVFLVSVTNRKDSTPPFITLTVKQVSGTVPVTLERFIEAVFVEQGKWMSNAQTQILESYRSVEGQDYSYDILKDTHSAPRGISDREFIAVRTWRFLPNGAWQMMVFSIDDPRYPESPNTTRGQLMTAGWLVQPEQGGISVHEIMQVDIKGKTPHFLVAKAEERELWSQFEKLEAFLRSSPTTR</sequence>
<dbReference type="InterPro" id="IPR002913">
    <property type="entry name" value="START_lipid-bd_dom"/>
</dbReference>
<reference evidence="2 3" key="1">
    <citation type="journal article" date="2018" name="Genome Biol. Evol.">
        <title>Multiple Roots of Fruiting Body Formation in Amoebozoa.</title>
        <authorList>
            <person name="Hillmann F."/>
            <person name="Forbes G."/>
            <person name="Novohradska S."/>
            <person name="Ferling I."/>
            <person name="Riege K."/>
            <person name="Groth M."/>
            <person name="Westermann M."/>
            <person name="Marz M."/>
            <person name="Spaller T."/>
            <person name="Winckler T."/>
            <person name="Schaap P."/>
            <person name="Glockner G."/>
        </authorList>
    </citation>
    <scope>NUCLEOTIDE SEQUENCE [LARGE SCALE GENOMIC DNA]</scope>
    <source>
        <strain evidence="2 3">Jena</strain>
    </source>
</reference>
<keyword evidence="3" id="KW-1185">Reference proteome</keyword>
<dbReference type="InterPro" id="IPR051213">
    <property type="entry name" value="START_lipid_transfer"/>
</dbReference>
<dbReference type="PROSITE" id="PS50848">
    <property type="entry name" value="START"/>
    <property type="match status" value="1"/>
</dbReference>
<proteinExistence type="predicted"/>
<comment type="caution">
    <text evidence="2">The sequence shown here is derived from an EMBL/GenBank/DDBJ whole genome shotgun (WGS) entry which is preliminary data.</text>
</comment>
<dbReference type="EMBL" id="MDYQ01000094">
    <property type="protein sequence ID" value="PRP82872.1"/>
    <property type="molecule type" value="Genomic_DNA"/>
</dbReference>
<dbReference type="GO" id="GO:0005737">
    <property type="term" value="C:cytoplasm"/>
    <property type="evidence" value="ECO:0007669"/>
    <property type="project" value="UniProtKB-ARBA"/>
</dbReference>
<name>A0A2P6NG21_9EUKA</name>
<protein>
    <recommendedName>
        <fullName evidence="1">START domain-containing protein</fullName>
    </recommendedName>
</protein>
<dbReference type="GO" id="GO:0008289">
    <property type="term" value="F:lipid binding"/>
    <property type="evidence" value="ECO:0007669"/>
    <property type="project" value="InterPro"/>
</dbReference>
<dbReference type="PANTHER" id="PTHR19308">
    <property type="entry name" value="PHOSPHATIDYLCHOLINE TRANSFER PROTEIN"/>
    <property type="match status" value="1"/>
</dbReference>
<dbReference type="InParanoid" id="A0A2P6NG21"/>
<gene>
    <name evidence="2" type="ORF">PROFUN_04735</name>
</gene>
<organism evidence="2 3">
    <name type="scientific">Planoprotostelium fungivorum</name>
    <dbReference type="NCBI Taxonomy" id="1890364"/>
    <lineage>
        <taxon>Eukaryota</taxon>
        <taxon>Amoebozoa</taxon>
        <taxon>Evosea</taxon>
        <taxon>Variosea</taxon>
        <taxon>Cavosteliida</taxon>
        <taxon>Cavosteliaceae</taxon>
        <taxon>Planoprotostelium</taxon>
    </lineage>
</organism>
<evidence type="ECO:0000313" key="2">
    <source>
        <dbReference type="EMBL" id="PRP82872.1"/>
    </source>
</evidence>
<evidence type="ECO:0000313" key="3">
    <source>
        <dbReference type="Proteomes" id="UP000241769"/>
    </source>
</evidence>
<feature type="domain" description="START" evidence="1">
    <location>
        <begin position="109"/>
        <end position="244"/>
    </location>
</feature>
<dbReference type="CDD" id="cd00177">
    <property type="entry name" value="START"/>
    <property type="match status" value="1"/>
</dbReference>
<dbReference type="InterPro" id="IPR023393">
    <property type="entry name" value="START-like_dom_sf"/>
</dbReference>
<dbReference type="Pfam" id="PF01852">
    <property type="entry name" value="START"/>
    <property type="match status" value="1"/>
</dbReference>
<dbReference type="Gene3D" id="3.30.530.20">
    <property type="match status" value="1"/>
</dbReference>
<dbReference type="Proteomes" id="UP000241769">
    <property type="component" value="Unassembled WGS sequence"/>
</dbReference>
<accession>A0A2P6NG21</accession>
<dbReference type="AlphaFoldDB" id="A0A2P6NG21"/>
<dbReference type="SUPFAM" id="SSF55961">
    <property type="entry name" value="Bet v1-like"/>
    <property type="match status" value="1"/>
</dbReference>